<evidence type="ECO:0000259" key="3">
    <source>
        <dbReference type="Pfam" id="PF01551"/>
    </source>
</evidence>
<dbReference type="PANTHER" id="PTHR21666">
    <property type="entry name" value="PEPTIDASE-RELATED"/>
    <property type="match status" value="1"/>
</dbReference>
<dbReference type="Proteomes" id="UP000886890">
    <property type="component" value="Unassembled WGS sequence"/>
</dbReference>
<feature type="transmembrane region" description="Helical" evidence="2">
    <location>
        <begin position="34"/>
        <end position="53"/>
    </location>
</feature>
<evidence type="ECO:0000313" key="5">
    <source>
        <dbReference type="Proteomes" id="UP000886890"/>
    </source>
</evidence>
<dbReference type="AlphaFoldDB" id="A0A9D1XBM2"/>
<accession>A0A9D1XBM2</accession>
<gene>
    <name evidence="4" type="ORF">H9734_00705</name>
</gene>
<keyword evidence="2" id="KW-0472">Membrane</keyword>
<evidence type="ECO:0000256" key="2">
    <source>
        <dbReference type="SAM" id="Phobius"/>
    </source>
</evidence>
<dbReference type="InterPro" id="IPR050570">
    <property type="entry name" value="Cell_wall_metabolism_enzyme"/>
</dbReference>
<dbReference type="InterPro" id="IPR011055">
    <property type="entry name" value="Dup_hybrid_motif"/>
</dbReference>
<feature type="compositionally biased region" description="Low complexity" evidence="1">
    <location>
        <begin position="135"/>
        <end position="144"/>
    </location>
</feature>
<name>A0A9D1XBM2_9FIRM</name>
<evidence type="ECO:0000313" key="4">
    <source>
        <dbReference type="EMBL" id="HIX76111.1"/>
    </source>
</evidence>
<feature type="region of interest" description="Disordered" evidence="1">
    <location>
        <begin position="58"/>
        <end position="144"/>
    </location>
</feature>
<reference evidence="4" key="2">
    <citation type="submission" date="2021-04" db="EMBL/GenBank/DDBJ databases">
        <authorList>
            <person name="Gilroy R."/>
        </authorList>
    </citation>
    <scope>NUCLEOTIDE SEQUENCE</scope>
    <source>
        <strain evidence="4">CHK183-1962</strain>
    </source>
</reference>
<keyword evidence="2" id="KW-0812">Transmembrane</keyword>
<evidence type="ECO:0000256" key="1">
    <source>
        <dbReference type="SAM" id="MobiDB-lite"/>
    </source>
</evidence>
<feature type="domain" description="M23ase beta-sheet core" evidence="3">
    <location>
        <begin position="190"/>
        <end position="284"/>
    </location>
</feature>
<reference evidence="4" key="1">
    <citation type="journal article" date="2021" name="PeerJ">
        <title>Extensive microbial diversity within the chicken gut microbiome revealed by metagenomics and culture.</title>
        <authorList>
            <person name="Gilroy R."/>
            <person name="Ravi A."/>
            <person name="Getino M."/>
            <person name="Pursley I."/>
            <person name="Horton D.L."/>
            <person name="Alikhan N.F."/>
            <person name="Baker D."/>
            <person name="Gharbi K."/>
            <person name="Hall N."/>
            <person name="Watson M."/>
            <person name="Adriaenssens E.M."/>
            <person name="Foster-Nyarko E."/>
            <person name="Jarju S."/>
            <person name="Secka A."/>
            <person name="Antonio M."/>
            <person name="Oren A."/>
            <person name="Chaudhuri R.R."/>
            <person name="La Ragione R."/>
            <person name="Hildebrand F."/>
            <person name="Pallen M.J."/>
        </authorList>
    </citation>
    <scope>NUCLEOTIDE SEQUENCE</scope>
    <source>
        <strain evidence="4">CHK183-1962</strain>
    </source>
</reference>
<dbReference type="EMBL" id="DXEK01000010">
    <property type="protein sequence ID" value="HIX76111.1"/>
    <property type="molecule type" value="Genomic_DNA"/>
</dbReference>
<dbReference type="GO" id="GO:0004222">
    <property type="term" value="F:metalloendopeptidase activity"/>
    <property type="evidence" value="ECO:0007669"/>
    <property type="project" value="TreeGrafter"/>
</dbReference>
<proteinExistence type="predicted"/>
<organism evidence="4 5">
    <name type="scientific">Candidatus Fusicatenibacter merdavium</name>
    <dbReference type="NCBI Taxonomy" id="2838600"/>
    <lineage>
        <taxon>Bacteria</taxon>
        <taxon>Bacillati</taxon>
        <taxon>Bacillota</taxon>
        <taxon>Clostridia</taxon>
        <taxon>Lachnospirales</taxon>
        <taxon>Lachnospiraceae</taxon>
        <taxon>Fusicatenibacter</taxon>
    </lineage>
</organism>
<comment type="caution">
    <text evidence="4">The sequence shown here is derived from an EMBL/GenBank/DDBJ whole genome shotgun (WGS) entry which is preliminary data.</text>
</comment>
<keyword evidence="2" id="KW-1133">Transmembrane helix</keyword>
<sequence length="293" mass="31358">MVYRVAVRAVNGALQEKTLVEVKNMRTRESKRRIAIVTAILLIAVAAGGVITWQSVGKGKENQTASNEENVSTVSEEISDGAVAEQSDAEDAVQPEETIEPDSEETSGTAEGQITVKDENTQTAQENQTDDSQTAEEAATEAAETNAQVTLDFTESTVLQAPVSGQILIPYNMENTVYFPTLNVYKCNPSVVISAEVGTQVAAVANSQVKSIVNDAQTGLTVTMDMGNGYEAVYGQLQDVALEEGAMVQAGEIIGTIAEPTKYYTKEGSNLYFSLSKDGQTLDPTLYLPPEVE</sequence>
<feature type="compositionally biased region" description="Low complexity" evidence="1">
    <location>
        <begin position="66"/>
        <end position="76"/>
    </location>
</feature>
<dbReference type="InterPro" id="IPR016047">
    <property type="entry name" value="M23ase_b-sheet_dom"/>
</dbReference>
<dbReference type="CDD" id="cd12797">
    <property type="entry name" value="M23_peptidase"/>
    <property type="match status" value="1"/>
</dbReference>
<dbReference type="PANTHER" id="PTHR21666:SF270">
    <property type="entry name" value="MUREIN HYDROLASE ACTIVATOR ENVC"/>
    <property type="match status" value="1"/>
</dbReference>
<feature type="compositionally biased region" description="Acidic residues" evidence="1">
    <location>
        <begin position="87"/>
        <end position="105"/>
    </location>
</feature>
<feature type="compositionally biased region" description="Polar residues" evidence="1">
    <location>
        <begin position="121"/>
        <end position="132"/>
    </location>
</feature>
<dbReference type="Gene3D" id="2.70.70.10">
    <property type="entry name" value="Glucose Permease (Domain IIA)"/>
    <property type="match status" value="1"/>
</dbReference>
<dbReference type="Pfam" id="PF01551">
    <property type="entry name" value="Peptidase_M23"/>
    <property type="match status" value="1"/>
</dbReference>
<protein>
    <submittedName>
        <fullName evidence="4">M23 family metallopeptidase</fullName>
    </submittedName>
</protein>
<dbReference type="SUPFAM" id="SSF51261">
    <property type="entry name" value="Duplicated hybrid motif"/>
    <property type="match status" value="1"/>
</dbReference>